<feature type="domain" description="Plastocyanin-like" evidence="1">
    <location>
        <begin position="1"/>
        <end position="46"/>
    </location>
</feature>
<dbReference type="InterPro" id="IPR011707">
    <property type="entry name" value="Cu-oxidase-like_N"/>
</dbReference>
<organism evidence="2 3">
    <name type="scientific">Salmonella dublin</name>
    <dbReference type="NCBI Taxonomy" id="98360"/>
    <lineage>
        <taxon>Bacteria</taxon>
        <taxon>Pseudomonadati</taxon>
        <taxon>Pseudomonadota</taxon>
        <taxon>Gammaproteobacteria</taxon>
        <taxon>Enterobacterales</taxon>
        <taxon>Enterobacteriaceae</taxon>
        <taxon>Salmonella</taxon>
    </lineage>
</organism>
<gene>
    <name evidence="2" type="ORF">CR088_30440</name>
</gene>
<dbReference type="EMBL" id="PDOM01000727">
    <property type="protein sequence ID" value="PHP44881.1"/>
    <property type="molecule type" value="Genomic_DNA"/>
</dbReference>
<sequence length="80" mass="8910">QQPIEAGSSFTYQFVAPDPGTYFFHPHTGVQIDRGLYEPLVIDDPAEPGRYDHEWVVTLDDWTDGVGTSPDDILAAFKAQ</sequence>
<feature type="non-terminal residue" evidence="2">
    <location>
        <position position="1"/>
    </location>
</feature>
<dbReference type="AlphaFoldDB" id="A0A7Z1HNS8"/>
<reference evidence="2 3" key="1">
    <citation type="submission" date="2017-10" db="EMBL/GenBank/DDBJ databases">
        <title>Characterization of the Virulence Potential of Salmonella enterica Isolates Carrying Incompatibility Group FIB Plasmids using Caco-2 Intestinal Epithelial Cells.</title>
        <authorList>
            <person name="Sanad Y."/>
            <person name="Khajanchi B."/>
            <person name="Deck J."/>
            <person name="Cox J."/>
            <person name="Thaker R."/>
            <person name="Han J."/>
            <person name="Nayak R."/>
            <person name="Foley S."/>
        </authorList>
    </citation>
    <scope>NUCLEOTIDE SEQUENCE [LARGE SCALE GENOMIC DNA]</scope>
    <source>
        <strain evidence="2 3">SE853</strain>
    </source>
</reference>
<protein>
    <submittedName>
        <fullName evidence="2">Copper oxidase</fullName>
    </submittedName>
</protein>
<evidence type="ECO:0000313" key="3">
    <source>
        <dbReference type="Proteomes" id="UP000221568"/>
    </source>
</evidence>
<accession>A0A7Z1HNS8</accession>
<evidence type="ECO:0000313" key="2">
    <source>
        <dbReference type="EMBL" id="PHP44881.1"/>
    </source>
</evidence>
<evidence type="ECO:0000259" key="1">
    <source>
        <dbReference type="Pfam" id="PF07732"/>
    </source>
</evidence>
<proteinExistence type="predicted"/>
<dbReference type="Gene3D" id="2.60.40.420">
    <property type="entry name" value="Cupredoxins - blue copper proteins"/>
    <property type="match status" value="1"/>
</dbReference>
<dbReference type="RefSeq" id="WP_154708960.1">
    <property type="nucleotide sequence ID" value="NZ_PDOM01000727.1"/>
</dbReference>
<dbReference type="SUPFAM" id="SSF49503">
    <property type="entry name" value="Cupredoxins"/>
    <property type="match status" value="1"/>
</dbReference>
<feature type="non-terminal residue" evidence="2">
    <location>
        <position position="80"/>
    </location>
</feature>
<dbReference type="InterPro" id="IPR008972">
    <property type="entry name" value="Cupredoxin"/>
</dbReference>
<comment type="caution">
    <text evidence="2">The sequence shown here is derived from an EMBL/GenBank/DDBJ whole genome shotgun (WGS) entry which is preliminary data.</text>
</comment>
<dbReference type="Pfam" id="PF07732">
    <property type="entry name" value="Cu-oxidase_3"/>
    <property type="match status" value="1"/>
</dbReference>
<dbReference type="Proteomes" id="UP000221568">
    <property type="component" value="Unassembled WGS sequence"/>
</dbReference>
<name>A0A7Z1HNS8_SALDU</name>
<dbReference type="GO" id="GO:0005507">
    <property type="term" value="F:copper ion binding"/>
    <property type="evidence" value="ECO:0007669"/>
    <property type="project" value="InterPro"/>
</dbReference>